<evidence type="ECO:0008006" key="9">
    <source>
        <dbReference type="Google" id="ProtNLM"/>
    </source>
</evidence>
<dbReference type="GO" id="GO:0008233">
    <property type="term" value="F:peptidase activity"/>
    <property type="evidence" value="ECO:0007669"/>
    <property type="project" value="UniProtKB-KW"/>
</dbReference>
<keyword evidence="4" id="KW-0378">Hydrolase</keyword>
<evidence type="ECO:0000256" key="4">
    <source>
        <dbReference type="ARBA" id="ARBA00022801"/>
    </source>
</evidence>
<dbReference type="GO" id="GO:0003697">
    <property type="term" value="F:single-stranded DNA binding"/>
    <property type="evidence" value="ECO:0007669"/>
    <property type="project" value="InterPro"/>
</dbReference>
<reference evidence="8" key="1">
    <citation type="submission" date="2018-05" db="EMBL/GenBank/DDBJ databases">
        <authorList>
            <person name="Lanie J.A."/>
            <person name="Ng W.-L."/>
            <person name="Kazmierczak K.M."/>
            <person name="Andrzejewski T.M."/>
            <person name="Davidsen T.M."/>
            <person name="Wayne K.J."/>
            <person name="Tettelin H."/>
            <person name="Glass J.I."/>
            <person name="Rusch D."/>
            <person name="Podicherti R."/>
            <person name="Tsui H.-C.T."/>
            <person name="Winkler M.E."/>
        </authorList>
    </citation>
    <scope>NUCLEOTIDE SEQUENCE</scope>
</reference>
<keyword evidence="5" id="KW-0190">Covalent protein-DNA linkage</keyword>
<sequence length="221" mass="25280">MCGRFAFYSPRESVQEYFGVEVPFAFEPRYNVAPSQEVMVIRQQANTQPETEMLKWGLVPFWAKDSEIGSRMINARAETVAEKPAFRQAFKQRRCVILADGFYEWHTEEGSKTPYFISFKVDHPFGMAGLWENWHANDQPPLETCTIITTAASRSISRLHERMPVILDAPTTMDWIQPECEPDALLAMLKSCDDREIQAWPVSRTVNNPANQGSTLIERAS</sequence>
<protein>
    <recommendedName>
        <fullName evidence="9">Abasic site processing protein</fullName>
    </recommendedName>
</protein>
<keyword evidence="3" id="KW-0227">DNA damage</keyword>
<comment type="similarity">
    <text evidence="1">Belongs to the SOS response-associated peptidase family.</text>
</comment>
<evidence type="ECO:0000256" key="1">
    <source>
        <dbReference type="ARBA" id="ARBA00008136"/>
    </source>
</evidence>
<dbReference type="Gene3D" id="3.90.1680.10">
    <property type="entry name" value="SOS response associated peptidase-like"/>
    <property type="match status" value="1"/>
</dbReference>
<dbReference type="EMBL" id="UINC01102258">
    <property type="protein sequence ID" value="SVC63733.1"/>
    <property type="molecule type" value="Genomic_DNA"/>
</dbReference>
<dbReference type="InterPro" id="IPR036590">
    <property type="entry name" value="SRAP-like"/>
</dbReference>
<dbReference type="PANTHER" id="PTHR13604:SF0">
    <property type="entry name" value="ABASIC SITE PROCESSING PROTEIN HMCES"/>
    <property type="match status" value="1"/>
</dbReference>
<proteinExistence type="inferred from homology"/>
<evidence type="ECO:0000256" key="7">
    <source>
        <dbReference type="ARBA" id="ARBA00023239"/>
    </source>
</evidence>
<evidence type="ECO:0000256" key="5">
    <source>
        <dbReference type="ARBA" id="ARBA00023124"/>
    </source>
</evidence>
<dbReference type="InterPro" id="IPR003738">
    <property type="entry name" value="SRAP"/>
</dbReference>
<keyword evidence="7" id="KW-0456">Lyase</keyword>
<dbReference type="GO" id="GO:0106300">
    <property type="term" value="P:protein-DNA covalent cross-linking repair"/>
    <property type="evidence" value="ECO:0007669"/>
    <property type="project" value="InterPro"/>
</dbReference>
<keyword evidence="2" id="KW-0645">Protease</keyword>
<evidence type="ECO:0000313" key="8">
    <source>
        <dbReference type="EMBL" id="SVC63733.1"/>
    </source>
</evidence>
<gene>
    <name evidence="8" type="ORF">METZ01_LOCUS316587</name>
</gene>
<dbReference type="Pfam" id="PF02586">
    <property type="entry name" value="SRAP"/>
    <property type="match status" value="1"/>
</dbReference>
<dbReference type="PANTHER" id="PTHR13604">
    <property type="entry name" value="DC12-RELATED"/>
    <property type="match status" value="1"/>
</dbReference>
<dbReference type="GO" id="GO:0016829">
    <property type="term" value="F:lyase activity"/>
    <property type="evidence" value="ECO:0007669"/>
    <property type="project" value="UniProtKB-KW"/>
</dbReference>
<dbReference type="GO" id="GO:0006508">
    <property type="term" value="P:proteolysis"/>
    <property type="evidence" value="ECO:0007669"/>
    <property type="project" value="UniProtKB-KW"/>
</dbReference>
<evidence type="ECO:0000256" key="2">
    <source>
        <dbReference type="ARBA" id="ARBA00022670"/>
    </source>
</evidence>
<keyword evidence="6" id="KW-0238">DNA-binding</keyword>
<evidence type="ECO:0000256" key="6">
    <source>
        <dbReference type="ARBA" id="ARBA00023125"/>
    </source>
</evidence>
<dbReference type="SUPFAM" id="SSF143081">
    <property type="entry name" value="BB1717-like"/>
    <property type="match status" value="1"/>
</dbReference>
<dbReference type="AlphaFoldDB" id="A0A382NRD1"/>
<evidence type="ECO:0000256" key="3">
    <source>
        <dbReference type="ARBA" id="ARBA00022763"/>
    </source>
</evidence>
<name>A0A382NRD1_9ZZZZ</name>
<accession>A0A382NRD1</accession>
<organism evidence="8">
    <name type="scientific">marine metagenome</name>
    <dbReference type="NCBI Taxonomy" id="408172"/>
    <lineage>
        <taxon>unclassified sequences</taxon>
        <taxon>metagenomes</taxon>
        <taxon>ecological metagenomes</taxon>
    </lineage>
</organism>